<gene>
    <name evidence="2" type="ORF">NPX13_g5014</name>
</gene>
<evidence type="ECO:0000313" key="3">
    <source>
        <dbReference type="Proteomes" id="UP001148614"/>
    </source>
</evidence>
<organism evidence="2 3">
    <name type="scientific">Xylaria arbuscula</name>
    <dbReference type="NCBI Taxonomy" id="114810"/>
    <lineage>
        <taxon>Eukaryota</taxon>
        <taxon>Fungi</taxon>
        <taxon>Dikarya</taxon>
        <taxon>Ascomycota</taxon>
        <taxon>Pezizomycotina</taxon>
        <taxon>Sordariomycetes</taxon>
        <taxon>Xylariomycetidae</taxon>
        <taxon>Xylariales</taxon>
        <taxon>Xylariaceae</taxon>
        <taxon>Xylaria</taxon>
    </lineage>
</organism>
<protein>
    <submittedName>
        <fullName evidence="2">Uncharacterized protein</fullName>
    </submittedName>
</protein>
<accession>A0A9W8NF71</accession>
<evidence type="ECO:0000313" key="2">
    <source>
        <dbReference type="EMBL" id="KAJ3572539.1"/>
    </source>
</evidence>
<dbReference type="Proteomes" id="UP001148614">
    <property type="component" value="Unassembled WGS sequence"/>
</dbReference>
<feature type="compositionally biased region" description="Basic and acidic residues" evidence="1">
    <location>
        <begin position="35"/>
        <end position="52"/>
    </location>
</feature>
<feature type="compositionally biased region" description="Polar residues" evidence="1">
    <location>
        <begin position="11"/>
        <end position="24"/>
    </location>
</feature>
<dbReference type="EMBL" id="JANPWZ010000756">
    <property type="protein sequence ID" value="KAJ3572539.1"/>
    <property type="molecule type" value="Genomic_DNA"/>
</dbReference>
<reference evidence="2" key="1">
    <citation type="submission" date="2022-07" db="EMBL/GenBank/DDBJ databases">
        <title>Genome Sequence of Xylaria arbuscula.</title>
        <authorList>
            <person name="Buettner E."/>
        </authorList>
    </citation>
    <scope>NUCLEOTIDE SEQUENCE</scope>
    <source>
        <strain evidence="2">VT107</strain>
    </source>
</reference>
<comment type="caution">
    <text evidence="2">The sequence shown here is derived from an EMBL/GenBank/DDBJ whole genome shotgun (WGS) entry which is preliminary data.</text>
</comment>
<feature type="compositionally biased region" description="Acidic residues" evidence="1">
    <location>
        <begin position="53"/>
        <end position="67"/>
    </location>
</feature>
<evidence type="ECO:0000256" key="1">
    <source>
        <dbReference type="SAM" id="MobiDB-lite"/>
    </source>
</evidence>
<sequence>MERDAAKKNDNQQAVDPSSSSSAMKQEEAEEPHDDENKAGAKRGDEKKADVQKEDEEQDDEHEDDGVDGQTGPDNADTEGSVLEDIDVELEYIDVAADVDEEIDLCTLWLLDLADLLDDEELHAFGIEEDDDLWEEFAHLFQD</sequence>
<keyword evidence="3" id="KW-1185">Reference proteome</keyword>
<feature type="compositionally biased region" description="Basic and acidic residues" evidence="1">
    <location>
        <begin position="1"/>
        <end position="10"/>
    </location>
</feature>
<proteinExistence type="predicted"/>
<feature type="region of interest" description="Disordered" evidence="1">
    <location>
        <begin position="1"/>
        <end position="83"/>
    </location>
</feature>
<name>A0A9W8NF71_9PEZI</name>
<dbReference type="AlphaFoldDB" id="A0A9W8NF71"/>